<dbReference type="Pfam" id="PF00293">
    <property type="entry name" value="NUDIX"/>
    <property type="match status" value="1"/>
</dbReference>
<evidence type="ECO:0000256" key="6">
    <source>
        <dbReference type="ARBA" id="ARBA00023211"/>
    </source>
</evidence>
<dbReference type="GO" id="GO:0046872">
    <property type="term" value="F:metal ion binding"/>
    <property type="evidence" value="ECO:0007669"/>
    <property type="project" value="UniProtKB-KW"/>
</dbReference>
<dbReference type="OrthoDB" id="9802805at2"/>
<evidence type="ECO:0000256" key="3">
    <source>
        <dbReference type="ARBA" id="ARBA00022723"/>
    </source>
</evidence>
<keyword evidence="6" id="KW-0464">Manganese</keyword>
<keyword evidence="4" id="KW-0378">Hydrolase</keyword>
<organism evidence="8 9">
    <name type="scientific">Flammeovirga pectinis</name>
    <dbReference type="NCBI Taxonomy" id="2494373"/>
    <lineage>
        <taxon>Bacteria</taxon>
        <taxon>Pseudomonadati</taxon>
        <taxon>Bacteroidota</taxon>
        <taxon>Cytophagia</taxon>
        <taxon>Cytophagales</taxon>
        <taxon>Flammeovirgaceae</taxon>
        <taxon>Flammeovirga</taxon>
    </lineage>
</organism>
<protein>
    <submittedName>
        <fullName evidence="8">CoA pyrophosphatase</fullName>
    </submittedName>
</protein>
<evidence type="ECO:0000256" key="2">
    <source>
        <dbReference type="ARBA" id="ARBA00001946"/>
    </source>
</evidence>
<accession>A0A3Q9FJA0</accession>
<evidence type="ECO:0000256" key="1">
    <source>
        <dbReference type="ARBA" id="ARBA00001936"/>
    </source>
</evidence>
<keyword evidence="5" id="KW-0460">Magnesium</keyword>
<dbReference type="RefSeq" id="WP_126611080.1">
    <property type="nucleotide sequence ID" value="NZ_CP034562.1"/>
</dbReference>
<keyword evidence="9" id="KW-1185">Reference proteome</keyword>
<sequence length="214" mass="24367">MKYSKGVVTNWDQKLEEALKLDKPGRSAHRKMSSQHRQEITPTKIPENARKAAVLILLKEVGDTWVFPLIQRPSYDGVHSGQMAFPGGKYDDTDEDLIYTALRECHEEIGITVDRTDVIGTLSDLYIPPSNMHVLPVVARYNQVFDYTLDDYEVDKVVETHVDHIQNIDNHKEHTFKLKSGVNYKTPAFDVDGHTVWGATAMMLSELLMVLEKI</sequence>
<dbReference type="GO" id="GO:0010945">
    <property type="term" value="F:coenzyme A diphosphatase activity"/>
    <property type="evidence" value="ECO:0007669"/>
    <property type="project" value="InterPro"/>
</dbReference>
<evidence type="ECO:0000259" key="7">
    <source>
        <dbReference type="PROSITE" id="PS51462"/>
    </source>
</evidence>
<dbReference type="InterPro" id="IPR015797">
    <property type="entry name" value="NUDIX_hydrolase-like_dom_sf"/>
</dbReference>
<keyword evidence="3" id="KW-0479">Metal-binding</keyword>
<dbReference type="AlphaFoldDB" id="A0A3Q9FJA0"/>
<dbReference type="Gene3D" id="3.90.79.10">
    <property type="entry name" value="Nucleoside Triphosphate Pyrophosphohydrolase"/>
    <property type="match status" value="1"/>
</dbReference>
<dbReference type="PROSITE" id="PS51462">
    <property type="entry name" value="NUDIX"/>
    <property type="match status" value="1"/>
</dbReference>
<name>A0A3Q9FJA0_9BACT</name>
<dbReference type="CDD" id="cd03426">
    <property type="entry name" value="NUDIX_CoAse_Nudt7"/>
    <property type="match status" value="1"/>
</dbReference>
<reference evidence="8 9" key="1">
    <citation type="submission" date="2018-12" db="EMBL/GenBank/DDBJ databases">
        <title>Flammeovirga pectinis sp. nov., isolated from the gut of the Korean scallop, Patinopecten yessoensis.</title>
        <authorList>
            <person name="Bae J.-W."/>
            <person name="Jeong Y.-S."/>
            <person name="Kang W."/>
        </authorList>
    </citation>
    <scope>NUCLEOTIDE SEQUENCE [LARGE SCALE GENOMIC DNA]</scope>
    <source>
        <strain evidence="8 9">L12M1</strain>
    </source>
</reference>
<feature type="domain" description="Nudix hydrolase" evidence="7">
    <location>
        <begin position="49"/>
        <end position="186"/>
    </location>
</feature>
<dbReference type="InterPro" id="IPR045121">
    <property type="entry name" value="CoAse"/>
</dbReference>
<dbReference type="Proteomes" id="UP000267268">
    <property type="component" value="Chromosome 1"/>
</dbReference>
<dbReference type="SUPFAM" id="SSF55811">
    <property type="entry name" value="Nudix"/>
    <property type="match status" value="1"/>
</dbReference>
<evidence type="ECO:0000313" key="8">
    <source>
        <dbReference type="EMBL" id="AZQ61042.1"/>
    </source>
</evidence>
<comment type="cofactor">
    <cofactor evidence="2">
        <name>Mg(2+)</name>
        <dbReference type="ChEBI" id="CHEBI:18420"/>
    </cofactor>
</comment>
<evidence type="ECO:0000256" key="4">
    <source>
        <dbReference type="ARBA" id="ARBA00022801"/>
    </source>
</evidence>
<evidence type="ECO:0000313" key="9">
    <source>
        <dbReference type="Proteomes" id="UP000267268"/>
    </source>
</evidence>
<dbReference type="EMBL" id="CP034562">
    <property type="protein sequence ID" value="AZQ61042.1"/>
    <property type="molecule type" value="Genomic_DNA"/>
</dbReference>
<proteinExistence type="predicted"/>
<dbReference type="KEGG" id="fll:EI427_02055"/>
<dbReference type="PANTHER" id="PTHR12992">
    <property type="entry name" value="NUDIX HYDROLASE"/>
    <property type="match status" value="1"/>
</dbReference>
<evidence type="ECO:0000256" key="5">
    <source>
        <dbReference type="ARBA" id="ARBA00022842"/>
    </source>
</evidence>
<comment type="cofactor">
    <cofactor evidence="1">
        <name>Mn(2+)</name>
        <dbReference type="ChEBI" id="CHEBI:29035"/>
    </cofactor>
</comment>
<gene>
    <name evidence="8" type="ORF">EI427_02055</name>
</gene>
<dbReference type="InterPro" id="IPR000086">
    <property type="entry name" value="NUDIX_hydrolase_dom"/>
</dbReference>
<dbReference type="PANTHER" id="PTHR12992:SF11">
    <property type="entry name" value="MITOCHONDRIAL COENZYME A DIPHOSPHATASE NUDT8"/>
    <property type="match status" value="1"/>
</dbReference>